<feature type="chain" id="PRO_5021233879" evidence="2">
    <location>
        <begin position="19"/>
        <end position="824"/>
    </location>
</feature>
<protein>
    <submittedName>
        <fullName evidence="5">DUF4114 domain-containing protein</fullName>
    </submittedName>
</protein>
<dbReference type="Pfam" id="PF13448">
    <property type="entry name" value="DUF4114"/>
    <property type="match status" value="1"/>
</dbReference>
<evidence type="ECO:0000256" key="1">
    <source>
        <dbReference type="ARBA" id="ARBA00022729"/>
    </source>
</evidence>
<dbReference type="InterPro" id="IPR026444">
    <property type="entry name" value="Secre_tail"/>
</dbReference>
<dbReference type="AlphaFoldDB" id="A0A504JGJ4"/>
<dbReference type="Proteomes" id="UP000315540">
    <property type="component" value="Unassembled WGS sequence"/>
</dbReference>
<proteinExistence type="predicted"/>
<dbReference type="NCBIfam" id="TIGR04183">
    <property type="entry name" value="Por_Secre_tail"/>
    <property type="match status" value="1"/>
</dbReference>
<accession>A0A504JGJ4</accession>
<keyword evidence="1 2" id="KW-0732">Signal</keyword>
<dbReference type="RefSeq" id="WP_140590526.1">
    <property type="nucleotide sequence ID" value="NZ_VFWZ01000002.1"/>
</dbReference>
<comment type="caution">
    <text evidence="5">The sequence shown here is derived from an EMBL/GenBank/DDBJ whole genome shotgun (WGS) entry which is preliminary data.</text>
</comment>
<name>A0A504JGJ4_9FLAO</name>
<feature type="domain" description="DUF4114" evidence="3">
    <location>
        <begin position="146"/>
        <end position="230"/>
    </location>
</feature>
<organism evidence="5 6">
    <name type="scientific">Aquimarina algicola</name>
    <dbReference type="NCBI Taxonomy" id="2589995"/>
    <lineage>
        <taxon>Bacteria</taxon>
        <taxon>Pseudomonadati</taxon>
        <taxon>Bacteroidota</taxon>
        <taxon>Flavobacteriia</taxon>
        <taxon>Flavobacteriales</taxon>
        <taxon>Flavobacteriaceae</taxon>
        <taxon>Aquimarina</taxon>
    </lineage>
</organism>
<reference evidence="5 6" key="1">
    <citation type="submission" date="2019-06" db="EMBL/GenBank/DDBJ databases">
        <authorList>
            <person name="Meng X."/>
        </authorList>
    </citation>
    <scope>NUCLEOTIDE SEQUENCE [LARGE SCALE GENOMIC DNA]</scope>
    <source>
        <strain evidence="5 6">M625</strain>
    </source>
</reference>
<feature type="domain" description="Secretion system C-terminal sorting" evidence="4">
    <location>
        <begin position="750"/>
        <end position="817"/>
    </location>
</feature>
<evidence type="ECO:0000313" key="6">
    <source>
        <dbReference type="Proteomes" id="UP000315540"/>
    </source>
</evidence>
<evidence type="ECO:0000259" key="3">
    <source>
        <dbReference type="Pfam" id="PF13448"/>
    </source>
</evidence>
<dbReference type="OrthoDB" id="1204817at2"/>
<feature type="signal peptide" evidence="2">
    <location>
        <begin position="1"/>
        <end position="18"/>
    </location>
</feature>
<dbReference type="Pfam" id="PF18962">
    <property type="entry name" value="Por_Secre_tail"/>
    <property type="match status" value="1"/>
</dbReference>
<gene>
    <name evidence="5" type="ORF">FHK87_04600</name>
</gene>
<keyword evidence="6" id="KW-1185">Reference proteome</keyword>
<evidence type="ECO:0000313" key="5">
    <source>
        <dbReference type="EMBL" id="TPN86888.1"/>
    </source>
</evidence>
<dbReference type="InterPro" id="IPR025193">
    <property type="entry name" value="DUF4114"/>
</dbReference>
<evidence type="ECO:0000256" key="2">
    <source>
        <dbReference type="SAM" id="SignalP"/>
    </source>
</evidence>
<evidence type="ECO:0000259" key="4">
    <source>
        <dbReference type="Pfam" id="PF18962"/>
    </source>
</evidence>
<sequence>MKKILLLTSICITTLLSAQNYQYLGDFDSNGVPLYLDESDIVSQETLDMIAGALPESYPVPEYNPHYISSGYDTDIVLTETADIWVTFVGEGAGYKNVLGFYTYDVDNPSASAPTAEDITIIFPNVSAKGSGGGLEVGNKVKIGTFSPGTGIGWVLLANAWSNGSVGSGLWQLHSNPDYNPESDPELRYHNVLLSDPENERIILGFEDIRRDYASCDQDFNDALFYITANPYTAIKTDNYADVDSATDVTSANDGGLESNGDLANLIAKRNFARTKTNSIFNTKKSQKKFKPNAKSNTSGEHLGSYFPETGMFGTESAYISSPEDLVGITNAKKVFSVDYYQGAKRIAAGFATATQGSVYDHSKTICDRLNGSKLLDVRTVKIRKHTIVSSKIERATGEVEYALTFSIKKGSKTNELYSLWNIGNYPTGDYTNFQIWGGSVSQVATIANNIIDVISQNKALKSYEIDDRTPTVFVQKGAYSQGKITLDIVNKFGAKQMMFDGNVRRTEQSIEQNINKVVTLSGTYKEQVTIETDYLFDIGFSIIGENSAQVDGLYLADGPWGIDYLDQGVTVENFEVGKHNIQHSEDTYLIERDATVQGQVKETLNLFRNILAGELTLEVTDYEAVQFKMQNNMDVEVILVTEGLTNWNNRLRYNIKASDKEQLYNIPFSHFVNGSEENEDFKKIRSIVFSVQGDYQNFVPFHLQVSELSFEGAKSEENTDFASEATQENEELAQVLIEEDSKDTILKNYPNPFINQTTIQIPGDYDQIDLKVIDMLGRTVRQENVTPNNNTIIFKTKNLVPGIYYYIIRGNNKKKYKGSFMVI</sequence>
<dbReference type="EMBL" id="VFWZ01000002">
    <property type="protein sequence ID" value="TPN86888.1"/>
    <property type="molecule type" value="Genomic_DNA"/>
</dbReference>